<keyword evidence="2" id="KW-1185">Reference proteome</keyword>
<proteinExistence type="predicted"/>
<sequence length="73" mass="8158">MLNSELPPIAPELLHAPNSISLAPLGRTQINKQVWTIDSLRYLIHVLKCPSKIYPVVSTASSCSHYSQEEEEI</sequence>
<protein>
    <submittedName>
        <fullName evidence="1">Uncharacterized protein</fullName>
    </submittedName>
</protein>
<evidence type="ECO:0000313" key="1">
    <source>
        <dbReference type="EMBL" id="EYC29017.1"/>
    </source>
</evidence>
<accession>A0A016VPR4</accession>
<gene>
    <name evidence="1" type="primary">Acey_s0007.g3546</name>
    <name evidence="1" type="ORF">Y032_0007g3546</name>
</gene>
<evidence type="ECO:0000313" key="2">
    <source>
        <dbReference type="Proteomes" id="UP000024635"/>
    </source>
</evidence>
<dbReference type="EMBL" id="JARK01001343">
    <property type="protein sequence ID" value="EYC29017.1"/>
    <property type="molecule type" value="Genomic_DNA"/>
</dbReference>
<name>A0A016VPR4_9BILA</name>
<reference evidence="2" key="1">
    <citation type="journal article" date="2015" name="Nat. Genet.">
        <title>The genome and transcriptome of the zoonotic hookworm Ancylostoma ceylanicum identify infection-specific gene families.</title>
        <authorList>
            <person name="Schwarz E.M."/>
            <person name="Hu Y."/>
            <person name="Antoshechkin I."/>
            <person name="Miller M.M."/>
            <person name="Sternberg P.W."/>
            <person name="Aroian R.V."/>
        </authorList>
    </citation>
    <scope>NUCLEOTIDE SEQUENCE</scope>
    <source>
        <strain evidence="2">HY135</strain>
    </source>
</reference>
<dbReference type="Proteomes" id="UP000024635">
    <property type="component" value="Unassembled WGS sequence"/>
</dbReference>
<dbReference type="AlphaFoldDB" id="A0A016VPR4"/>
<organism evidence="1 2">
    <name type="scientific">Ancylostoma ceylanicum</name>
    <dbReference type="NCBI Taxonomy" id="53326"/>
    <lineage>
        <taxon>Eukaryota</taxon>
        <taxon>Metazoa</taxon>
        <taxon>Ecdysozoa</taxon>
        <taxon>Nematoda</taxon>
        <taxon>Chromadorea</taxon>
        <taxon>Rhabditida</taxon>
        <taxon>Rhabditina</taxon>
        <taxon>Rhabditomorpha</taxon>
        <taxon>Strongyloidea</taxon>
        <taxon>Ancylostomatidae</taxon>
        <taxon>Ancylostomatinae</taxon>
        <taxon>Ancylostoma</taxon>
    </lineage>
</organism>
<comment type="caution">
    <text evidence="1">The sequence shown here is derived from an EMBL/GenBank/DDBJ whole genome shotgun (WGS) entry which is preliminary data.</text>
</comment>